<keyword evidence="5" id="KW-1185">Reference proteome</keyword>
<evidence type="ECO:0000259" key="3">
    <source>
        <dbReference type="Pfam" id="PF00085"/>
    </source>
</evidence>
<dbReference type="InParanoid" id="F7BGP0"/>
<dbReference type="PANTHER" id="PTHR18929">
    <property type="entry name" value="PROTEIN DISULFIDE ISOMERASE"/>
    <property type="match status" value="1"/>
</dbReference>
<dbReference type="Gene3D" id="3.40.30.10">
    <property type="entry name" value="Glutaredoxin"/>
    <property type="match status" value="1"/>
</dbReference>
<sequence>MYRHILSVLYLWVLFCCACAQDESELYPRKLGIIQLNEHNFYAALSKYKFVFVYYYGNNKESKTLMDEVGKLAEKLKSSESPIHVAVINIEKNEEARKKYPVHEVPSLRMFKNGNMMDYTQGYNTADDWLVWIQIVMNTPIVVNLETEFDELIQSKTVVLGCFPGNAPEAAYKNFYRVSQHFVYDPRLPQP</sequence>
<dbReference type="Ensembl" id="ENSCINT00000026907.2">
    <property type="protein sequence ID" value="ENSCINP00000026661.2"/>
    <property type="gene ID" value="ENSCING00000014837.2"/>
</dbReference>
<evidence type="ECO:0000313" key="5">
    <source>
        <dbReference type="Proteomes" id="UP000008144"/>
    </source>
</evidence>
<dbReference type="InterPro" id="IPR036249">
    <property type="entry name" value="Thioredoxin-like_sf"/>
</dbReference>
<feature type="chain" id="PRO_5003348686" description="Thioredoxin domain-containing protein" evidence="2">
    <location>
        <begin position="21"/>
        <end position="191"/>
    </location>
</feature>
<dbReference type="Pfam" id="PF00085">
    <property type="entry name" value="Thioredoxin"/>
    <property type="match status" value="1"/>
</dbReference>
<evidence type="ECO:0000256" key="1">
    <source>
        <dbReference type="ARBA" id="ARBA00006347"/>
    </source>
</evidence>
<evidence type="ECO:0000313" key="4">
    <source>
        <dbReference type="Ensembl" id="ENSCINP00000026661.2"/>
    </source>
</evidence>
<evidence type="ECO:0000256" key="2">
    <source>
        <dbReference type="SAM" id="SignalP"/>
    </source>
</evidence>
<dbReference type="CDD" id="cd02961">
    <property type="entry name" value="PDI_a_family"/>
    <property type="match status" value="1"/>
</dbReference>
<dbReference type="STRING" id="7719.ENSCINP00000026661"/>
<accession>F7BGP0</accession>
<name>F7BGP0_CIOIN</name>
<protein>
    <recommendedName>
        <fullName evidence="3">Thioredoxin domain-containing protein</fullName>
    </recommendedName>
</protein>
<keyword evidence="2" id="KW-0732">Signal</keyword>
<reference evidence="4" key="3">
    <citation type="submission" date="2025-09" db="UniProtKB">
        <authorList>
            <consortium name="Ensembl"/>
        </authorList>
    </citation>
    <scope>IDENTIFICATION</scope>
</reference>
<dbReference type="HOGENOM" id="CLU_1424445_0_0_1"/>
<comment type="similarity">
    <text evidence="1">Belongs to the protein disulfide isomerase family.</text>
</comment>
<proteinExistence type="inferred from homology"/>
<reference evidence="5" key="1">
    <citation type="journal article" date="2002" name="Science">
        <title>The draft genome of Ciona intestinalis: insights into chordate and vertebrate origins.</title>
        <authorList>
            <person name="Dehal P."/>
            <person name="Satou Y."/>
            <person name="Campbell R.K."/>
            <person name="Chapman J."/>
            <person name="Degnan B."/>
            <person name="De Tomaso A."/>
            <person name="Davidson B."/>
            <person name="Di Gregorio A."/>
            <person name="Gelpke M."/>
            <person name="Goodstein D.M."/>
            <person name="Harafuji N."/>
            <person name="Hastings K.E."/>
            <person name="Ho I."/>
            <person name="Hotta K."/>
            <person name="Huang W."/>
            <person name="Kawashima T."/>
            <person name="Lemaire P."/>
            <person name="Martinez D."/>
            <person name="Meinertzhagen I.A."/>
            <person name="Necula S."/>
            <person name="Nonaka M."/>
            <person name="Putnam N."/>
            <person name="Rash S."/>
            <person name="Saiga H."/>
            <person name="Satake M."/>
            <person name="Terry A."/>
            <person name="Yamada L."/>
            <person name="Wang H.G."/>
            <person name="Awazu S."/>
            <person name="Azumi K."/>
            <person name="Boore J."/>
            <person name="Branno M."/>
            <person name="Chin-Bow S."/>
            <person name="DeSantis R."/>
            <person name="Doyle S."/>
            <person name="Francino P."/>
            <person name="Keys D.N."/>
            <person name="Haga S."/>
            <person name="Hayashi H."/>
            <person name="Hino K."/>
            <person name="Imai K.S."/>
            <person name="Inaba K."/>
            <person name="Kano S."/>
            <person name="Kobayashi K."/>
            <person name="Kobayashi M."/>
            <person name="Lee B.I."/>
            <person name="Makabe K.W."/>
            <person name="Manohar C."/>
            <person name="Matassi G."/>
            <person name="Medina M."/>
            <person name="Mochizuki Y."/>
            <person name="Mount S."/>
            <person name="Morishita T."/>
            <person name="Miura S."/>
            <person name="Nakayama A."/>
            <person name="Nishizaka S."/>
            <person name="Nomoto H."/>
            <person name="Ohta F."/>
            <person name="Oishi K."/>
            <person name="Rigoutsos I."/>
            <person name="Sano M."/>
            <person name="Sasaki A."/>
            <person name="Sasakura Y."/>
            <person name="Shoguchi E."/>
            <person name="Shin-i T."/>
            <person name="Spagnuolo A."/>
            <person name="Stainier D."/>
            <person name="Suzuki M.M."/>
            <person name="Tassy O."/>
            <person name="Takatori N."/>
            <person name="Tokuoka M."/>
            <person name="Yagi K."/>
            <person name="Yoshizaki F."/>
            <person name="Wada S."/>
            <person name="Zhang C."/>
            <person name="Hyatt P.D."/>
            <person name="Larimer F."/>
            <person name="Detter C."/>
            <person name="Doggett N."/>
            <person name="Glavina T."/>
            <person name="Hawkins T."/>
            <person name="Richardson P."/>
            <person name="Lucas S."/>
            <person name="Kohara Y."/>
            <person name="Levine M."/>
            <person name="Satoh N."/>
            <person name="Rokhsar D.S."/>
        </authorList>
    </citation>
    <scope>NUCLEOTIDE SEQUENCE [LARGE SCALE GENOMIC DNA]</scope>
</reference>
<dbReference type="AlphaFoldDB" id="F7BGP0"/>
<dbReference type="SUPFAM" id="SSF52833">
    <property type="entry name" value="Thioredoxin-like"/>
    <property type="match status" value="1"/>
</dbReference>
<dbReference type="Proteomes" id="UP000008144">
    <property type="component" value="Unassembled WGS sequence"/>
</dbReference>
<organism evidence="4 5">
    <name type="scientific">Ciona intestinalis</name>
    <name type="common">Transparent sea squirt</name>
    <name type="synonym">Ascidia intestinalis</name>
    <dbReference type="NCBI Taxonomy" id="7719"/>
    <lineage>
        <taxon>Eukaryota</taxon>
        <taxon>Metazoa</taxon>
        <taxon>Chordata</taxon>
        <taxon>Tunicata</taxon>
        <taxon>Ascidiacea</taxon>
        <taxon>Phlebobranchia</taxon>
        <taxon>Cionidae</taxon>
        <taxon>Ciona</taxon>
    </lineage>
</organism>
<dbReference type="InterPro" id="IPR013766">
    <property type="entry name" value="Thioredoxin_domain"/>
</dbReference>
<reference evidence="4" key="2">
    <citation type="submission" date="2025-08" db="UniProtKB">
        <authorList>
            <consortium name="Ensembl"/>
        </authorList>
    </citation>
    <scope>IDENTIFICATION</scope>
</reference>
<feature type="signal peptide" evidence="2">
    <location>
        <begin position="1"/>
        <end position="20"/>
    </location>
</feature>
<feature type="domain" description="Thioredoxin" evidence="3">
    <location>
        <begin position="33"/>
        <end position="131"/>
    </location>
</feature>